<dbReference type="AlphaFoldDB" id="A0A2K1KZY3"/>
<dbReference type="EnsemblPlants" id="Pp3c2_3130V3.2">
    <property type="protein sequence ID" value="Pp3c2_3130V3.2"/>
    <property type="gene ID" value="Pp3c2_3130"/>
</dbReference>
<dbReference type="EnsemblPlants" id="Pp3c2_3130V3.1">
    <property type="protein sequence ID" value="Pp3c2_3130V3.1"/>
    <property type="gene ID" value="Pp3c2_3130"/>
</dbReference>
<evidence type="ECO:0000256" key="1">
    <source>
        <dbReference type="SAM" id="SignalP"/>
    </source>
</evidence>
<keyword evidence="1" id="KW-0732">Signal</keyword>
<dbReference type="Gramene" id="Pp3c2_3130V3.1">
    <property type="protein sequence ID" value="Pp3c2_3130V3.1"/>
    <property type="gene ID" value="Pp3c2_3130"/>
</dbReference>
<accession>A0A2K1KZY3</accession>
<gene>
    <name evidence="2" type="ORF">PHYPA_002135</name>
</gene>
<dbReference type="InParanoid" id="A0A2K1KZY3"/>
<feature type="signal peptide" evidence="1">
    <location>
        <begin position="1"/>
        <end position="28"/>
    </location>
</feature>
<name>A0A2K1KZY3_PHYPA</name>
<sequence length="93" mass="10445">MASGRNSVRLIYVCSLVVFYLLLAVCSAAQEQPQQWGSEVAGPPQEYYLRGRLPSSAQLESVEQEFEEFVRRELADQYIDPSANCENDPSLCP</sequence>
<dbReference type="EMBL" id="ABEU02000002">
    <property type="protein sequence ID" value="PNR59344.1"/>
    <property type="molecule type" value="Genomic_DNA"/>
</dbReference>
<dbReference type="PaxDb" id="3218-PP1S7_91V6.1"/>
<reference evidence="3" key="3">
    <citation type="submission" date="2020-12" db="UniProtKB">
        <authorList>
            <consortium name="EnsemblPlants"/>
        </authorList>
    </citation>
    <scope>IDENTIFICATION</scope>
</reference>
<dbReference type="Proteomes" id="UP000006727">
    <property type="component" value="Chromosome 2"/>
</dbReference>
<evidence type="ECO:0000313" key="4">
    <source>
        <dbReference type="Proteomes" id="UP000006727"/>
    </source>
</evidence>
<evidence type="ECO:0000313" key="2">
    <source>
        <dbReference type="EMBL" id="PNR59344.1"/>
    </source>
</evidence>
<feature type="chain" id="PRO_5036043086" evidence="1">
    <location>
        <begin position="29"/>
        <end position="93"/>
    </location>
</feature>
<dbReference type="Gramene" id="Pp3c2_3130V3.2">
    <property type="protein sequence ID" value="Pp3c2_3130V3.2"/>
    <property type="gene ID" value="Pp3c2_3130"/>
</dbReference>
<reference evidence="2 4" key="1">
    <citation type="journal article" date="2008" name="Science">
        <title>The Physcomitrella genome reveals evolutionary insights into the conquest of land by plants.</title>
        <authorList>
            <person name="Rensing S."/>
            <person name="Lang D."/>
            <person name="Zimmer A."/>
            <person name="Terry A."/>
            <person name="Salamov A."/>
            <person name="Shapiro H."/>
            <person name="Nishiyama T."/>
            <person name="Perroud P.-F."/>
            <person name="Lindquist E."/>
            <person name="Kamisugi Y."/>
            <person name="Tanahashi T."/>
            <person name="Sakakibara K."/>
            <person name="Fujita T."/>
            <person name="Oishi K."/>
            <person name="Shin-I T."/>
            <person name="Kuroki Y."/>
            <person name="Toyoda A."/>
            <person name="Suzuki Y."/>
            <person name="Hashimoto A."/>
            <person name="Yamaguchi K."/>
            <person name="Sugano A."/>
            <person name="Kohara Y."/>
            <person name="Fujiyama A."/>
            <person name="Anterola A."/>
            <person name="Aoki S."/>
            <person name="Ashton N."/>
            <person name="Barbazuk W.B."/>
            <person name="Barker E."/>
            <person name="Bennetzen J."/>
            <person name="Bezanilla M."/>
            <person name="Blankenship R."/>
            <person name="Cho S.H."/>
            <person name="Dutcher S."/>
            <person name="Estelle M."/>
            <person name="Fawcett J.A."/>
            <person name="Gundlach H."/>
            <person name="Hanada K."/>
            <person name="Heyl A."/>
            <person name="Hicks K.A."/>
            <person name="Hugh J."/>
            <person name="Lohr M."/>
            <person name="Mayer K."/>
            <person name="Melkozernov A."/>
            <person name="Murata T."/>
            <person name="Nelson D."/>
            <person name="Pils B."/>
            <person name="Prigge M."/>
            <person name="Reiss B."/>
            <person name="Renner T."/>
            <person name="Rombauts S."/>
            <person name="Rushton P."/>
            <person name="Sanderfoot A."/>
            <person name="Schween G."/>
            <person name="Shiu S.-H."/>
            <person name="Stueber K."/>
            <person name="Theodoulou F.L."/>
            <person name="Tu H."/>
            <person name="Van de Peer Y."/>
            <person name="Verrier P.J."/>
            <person name="Waters E."/>
            <person name="Wood A."/>
            <person name="Yang L."/>
            <person name="Cove D."/>
            <person name="Cuming A."/>
            <person name="Hasebe M."/>
            <person name="Lucas S."/>
            <person name="Mishler D.B."/>
            <person name="Reski R."/>
            <person name="Grigoriev I."/>
            <person name="Quatrano R.S."/>
            <person name="Boore J.L."/>
        </authorList>
    </citation>
    <scope>NUCLEOTIDE SEQUENCE [LARGE SCALE GENOMIC DNA]</scope>
    <source>
        <strain evidence="3 4">cv. Gransden 2004</strain>
    </source>
</reference>
<keyword evidence="4" id="KW-1185">Reference proteome</keyword>
<proteinExistence type="predicted"/>
<evidence type="ECO:0000313" key="3">
    <source>
        <dbReference type="EnsemblPlants" id="Pp3c2_3130V3.1"/>
    </source>
</evidence>
<protein>
    <submittedName>
        <fullName evidence="2 3">Uncharacterized protein</fullName>
    </submittedName>
</protein>
<reference evidence="2 4" key="2">
    <citation type="journal article" date="2018" name="Plant J.">
        <title>The Physcomitrella patens chromosome-scale assembly reveals moss genome structure and evolution.</title>
        <authorList>
            <person name="Lang D."/>
            <person name="Ullrich K.K."/>
            <person name="Murat F."/>
            <person name="Fuchs J."/>
            <person name="Jenkins J."/>
            <person name="Haas F.B."/>
            <person name="Piednoel M."/>
            <person name="Gundlach H."/>
            <person name="Van Bel M."/>
            <person name="Meyberg R."/>
            <person name="Vives C."/>
            <person name="Morata J."/>
            <person name="Symeonidi A."/>
            <person name="Hiss M."/>
            <person name="Muchero W."/>
            <person name="Kamisugi Y."/>
            <person name="Saleh O."/>
            <person name="Blanc G."/>
            <person name="Decker E.L."/>
            <person name="van Gessel N."/>
            <person name="Grimwood J."/>
            <person name="Hayes R.D."/>
            <person name="Graham S.W."/>
            <person name="Gunter L.E."/>
            <person name="McDaniel S.F."/>
            <person name="Hoernstein S.N.W."/>
            <person name="Larsson A."/>
            <person name="Li F.W."/>
            <person name="Perroud P.F."/>
            <person name="Phillips J."/>
            <person name="Ranjan P."/>
            <person name="Rokshar D.S."/>
            <person name="Rothfels C.J."/>
            <person name="Schneider L."/>
            <person name="Shu S."/>
            <person name="Stevenson D.W."/>
            <person name="Thummler F."/>
            <person name="Tillich M."/>
            <person name="Villarreal Aguilar J.C."/>
            <person name="Widiez T."/>
            <person name="Wong G.K."/>
            <person name="Wymore A."/>
            <person name="Zhang Y."/>
            <person name="Zimmer A.D."/>
            <person name="Quatrano R.S."/>
            <person name="Mayer K.F.X."/>
            <person name="Goodstein D."/>
            <person name="Casacuberta J.M."/>
            <person name="Vandepoele K."/>
            <person name="Reski R."/>
            <person name="Cuming A.C."/>
            <person name="Tuskan G.A."/>
            <person name="Maumus F."/>
            <person name="Salse J."/>
            <person name="Schmutz J."/>
            <person name="Rensing S.A."/>
        </authorList>
    </citation>
    <scope>NUCLEOTIDE SEQUENCE [LARGE SCALE GENOMIC DNA]</scope>
    <source>
        <strain evidence="3 4">cv. Gransden 2004</strain>
    </source>
</reference>
<organism evidence="2">
    <name type="scientific">Physcomitrium patens</name>
    <name type="common">Spreading-leaved earth moss</name>
    <name type="synonym">Physcomitrella patens</name>
    <dbReference type="NCBI Taxonomy" id="3218"/>
    <lineage>
        <taxon>Eukaryota</taxon>
        <taxon>Viridiplantae</taxon>
        <taxon>Streptophyta</taxon>
        <taxon>Embryophyta</taxon>
        <taxon>Bryophyta</taxon>
        <taxon>Bryophytina</taxon>
        <taxon>Bryopsida</taxon>
        <taxon>Funariidae</taxon>
        <taxon>Funariales</taxon>
        <taxon>Funariaceae</taxon>
        <taxon>Physcomitrium</taxon>
    </lineage>
</organism>